<accession>A0A9P3H4R8</accession>
<reference evidence="1" key="1">
    <citation type="submission" date="2021-11" db="EMBL/GenBank/DDBJ databases">
        <authorList>
            <person name="Herlambang A."/>
            <person name="Guo Y."/>
            <person name="Takashima Y."/>
            <person name="Nishizawa T."/>
        </authorList>
    </citation>
    <scope>NUCLEOTIDE SEQUENCE</scope>
    <source>
        <strain evidence="1">E1425</strain>
    </source>
</reference>
<evidence type="ECO:0000313" key="2">
    <source>
        <dbReference type="Proteomes" id="UP000827284"/>
    </source>
</evidence>
<dbReference type="OrthoDB" id="2439141at2759"/>
<keyword evidence="2" id="KW-1185">Reference proteome</keyword>
<name>A0A9P3H4R8_9FUNG</name>
<sequence length="144" mass="16353">MPRQLRSKYDEEVTMAPYAAVHPLLNHHTTMPVTLKTLYAFKCKNEWSGIKVAAFVFYQMYSERRIAKQRVMEMLSCCKAKSGNTFKIVQRMVELMKEEETFPVSKPVCKCLTDLAGALSGEITSLNNTIVKPAVLKKLRSMAS</sequence>
<dbReference type="AlphaFoldDB" id="A0A9P3H4R8"/>
<dbReference type="EMBL" id="BQFW01000003">
    <property type="protein sequence ID" value="GJJ70024.1"/>
    <property type="molecule type" value="Genomic_DNA"/>
</dbReference>
<organism evidence="1 2">
    <name type="scientific">Entomortierella parvispora</name>
    <dbReference type="NCBI Taxonomy" id="205924"/>
    <lineage>
        <taxon>Eukaryota</taxon>
        <taxon>Fungi</taxon>
        <taxon>Fungi incertae sedis</taxon>
        <taxon>Mucoromycota</taxon>
        <taxon>Mortierellomycotina</taxon>
        <taxon>Mortierellomycetes</taxon>
        <taxon>Mortierellales</taxon>
        <taxon>Mortierellaceae</taxon>
        <taxon>Entomortierella</taxon>
    </lineage>
</organism>
<gene>
    <name evidence="1" type="ORF">EMPS_02373</name>
</gene>
<reference evidence="1" key="2">
    <citation type="journal article" date="2022" name="Microbiol. Resour. Announc.">
        <title>Whole-Genome Sequence of Entomortierella parvispora E1425, a Mucoromycotan Fungus Associated with Burkholderiaceae-Related Endosymbiotic Bacteria.</title>
        <authorList>
            <person name="Herlambang A."/>
            <person name="Guo Y."/>
            <person name="Takashima Y."/>
            <person name="Narisawa K."/>
            <person name="Ohta H."/>
            <person name="Nishizawa T."/>
        </authorList>
    </citation>
    <scope>NUCLEOTIDE SEQUENCE</scope>
    <source>
        <strain evidence="1">E1425</strain>
    </source>
</reference>
<dbReference type="Proteomes" id="UP000827284">
    <property type="component" value="Unassembled WGS sequence"/>
</dbReference>
<protein>
    <submittedName>
        <fullName evidence="1">Uncharacterized protein</fullName>
    </submittedName>
</protein>
<comment type="caution">
    <text evidence="1">The sequence shown here is derived from an EMBL/GenBank/DDBJ whole genome shotgun (WGS) entry which is preliminary data.</text>
</comment>
<evidence type="ECO:0000313" key="1">
    <source>
        <dbReference type="EMBL" id="GJJ70024.1"/>
    </source>
</evidence>
<proteinExistence type="predicted"/>